<proteinExistence type="predicted"/>
<protein>
    <submittedName>
        <fullName evidence="1">Uncharacterized protein</fullName>
    </submittedName>
</protein>
<evidence type="ECO:0000313" key="1">
    <source>
        <dbReference type="EMBL" id="MBW0583642.1"/>
    </source>
</evidence>
<comment type="caution">
    <text evidence="1">The sequence shown here is derived from an EMBL/GenBank/DDBJ whole genome shotgun (WGS) entry which is preliminary data.</text>
</comment>
<keyword evidence="2" id="KW-1185">Reference proteome</keyword>
<dbReference type="OrthoDB" id="538223at2759"/>
<dbReference type="AlphaFoldDB" id="A0A9Q3Q5C1"/>
<name>A0A9Q3Q5C1_9BASI</name>
<gene>
    <name evidence="1" type="ORF">O181_123357</name>
</gene>
<accession>A0A9Q3Q5C1</accession>
<dbReference type="Proteomes" id="UP000765509">
    <property type="component" value="Unassembled WGS sequence"/>
</dbReference>
<sequence length="135" mass="14772">MLAVPSQHASNTSYHPYAASALLTCLQCPPHTGLILTLLKPPQDETMMLLPISTPAFSSLPLTIITLLQRPQDMPPTPPLTPLMPNPLSAAYHPYAQVWWLVGVHGECNQGDMLSGHLCQQVLRGNWEVYSKCCG</sequence>
<organism evidence="1 2">
    <name type="scientific">Austropuccinia psidii MF-1</name>
    <dbReference type="NCBI Taxonomy" id="1389203"/>
    <lineage>
        <taxon>Eukaryota</taxon>
        <taxon>Fungi</taxon>
        <taxon>Dikarya</taxon>
        <taxon>Basidiomycota</taxon>
        <taxon>Pucciniomycotina</taxon>
        <taxon>Pucciniomycetes</taxon>
        <taxon>Pucciniales</taxon>
        <taxon>Sphaerophragmiaceae</taxon>
        <taxon>Austropuccinia</taxon>
    </lineage>
</organism>
<reference evidence="1" key="1">
    <citation type="submission" date="2021-03" db="EMBL/GenBank/DDBJ databases">
        <title>Draft genome sequence of rust myrtle Austropuccinia psidii MF-1, a brazilian biotype.</title>
        <authorList>
            <person name="Quecine M.C."/>
            <person name="Pachon D.M.R."/>
            <person name="Bonatelli M.L."/>
            <person name="Correr F.H."/>
            <person name="Franceschini L.M."/>
            <person name="Leite T.F."/>
            <person name="Margarido G.R.A."/>
            <person name="Almeida C.A."/>
            <person name="Ferrarezi J.A."/>
            <person name="Labate C.A."/>
        </authorList>
    </citation>
    <scope>NUCLEOTIDE SEQUENCE</scope>
    <source>
        <strain evidence="1">MF-1</strain>
    </source>
</reference>
<dbReference type="EMBL" id="AVOT02115696">
    <property type="protein sequence ID" value="MBW0583642.1"/>
    <property type="molecule type" value="Genomic_DNA"/>
</dbReference>
<evidence type="ECO:0000313" key="2">
    <source>
        <dbReference type="Proteomes" id="UP000765509"/>
    </source>
</evidence>